<keyword evidence="4" id="KW-1133">Transmembrane helix</keyword>
<feature type="transmembrane region" description="Helical" evidence="4">
    <location>
        <begin position="89"/>
        <end position="109"/>
    </location>
</feature>
<dbReference type="PANTHER" id="PTHR37042:SF4">
    <property type="entry name" value="OUTER MEMBRANE PROTEIN RV1973"/>
    <property type="match status" value="1"/>
</dbReference>
<dbReference type="PANTHER" id="PTHR37042">
    <property type="entry name" value="OUTER MEMBRANE PROTEIN RV1973"/>
    <property type="match status" value="1"/>
</dbReference>
<dbReference type="Proteomes" id="UP000570517">
    <property type="component" value="Unassembled WGS sequence"/>
</dbReference>
<keyword evidence="2 4" id="KW-0472">Membrane</keyword>
<dbReference type="EMBL" id="JABFYL010000017">
    <property type="protein sequence ID" value="NVN49688.1"/>
    <property type="molecule type" value="Genomic_DNA"/>
</dbReference>
<name>A0A850PH79_9MYCO</name>
<feature type="region of interest" description="Disordered" evidence="3">
    <location>
        <begin position="1"/>
        <end position="80"/>
    </location>
</feature>
<keyword evidence="6" id="KW-1185">Reference proteome</keyword>
<dbReference type="GO" id="GO:0016020">
    <property type="term" value="C:membrane"/>
    <property type="evidence" value="ECO:0007669"/>
    <property type="project" value="UniProtKB-SubCell"/>
</dbReference>
<comment type="subcellular location">
    <subcellularLocation>
        <location evidence="1">Membrane</location>
    </subcellularLocation>
</comment>
<protein>
    <submittedName>
        <fullName evidence="5">MCE associated membrane protein</fullName>
    </submittedName>
</protein>
<proteinExistence type="predicted"/>
<organism evidence="5 6">
    <name type="scientific">Mycolicibacterium hippocampi</name>
    <dbReference type="NCBI Taxonomy" id="659824"/>
    <lineage>
        <taxon>Bacteria</taxon>
        <taxon>Bacillati</taxon>
        <taxon>Actinomycetota</taxon>
        <taxon>Actinomycetes</taxon>
        <taxon>Mycobacteriales</taxon>
        <taxon>Mycobacteriaceae</taxon>
        <taxon>Mycolicibacterium</taxon>
    </lineage>
</organism>
<evidence type="ECO:0000256" key="2">
    <source>
        <dbReference type="ARBA" id="ARBA00023136"/>
    </source>
</evidence>
<evidence type="ECO:0000256" key="1">
    <source>
        <dbReference type="ARBA" id="ARBA00004370"/>
    </source>
</evidence>
<evidence type="ECO:0000313" key="6">
    <source>
        <dbReference type="Proteomes" id="UP000570517"/>
    </source>
</evidence>
<evidence type="ECO:0000313" key="5">
    <source>
        <dbReference type="EMBL" id="NVN49688.1"/>
    </source>
</evidence>
<sequence length="243" mass="25591">MSKDNEDKATVSLEKDNTAVGAETEVDDTVEDTTEKTTEADGPADDDTADDDTAGGDTADEATEVASDDADHPEAEPDAPKRGIQWSRLVAFVLLPALALVLALGAGYLKWRDNSVRSADLAASTSVQAARDITIALLSYAPDTVEQQLGDARELLTGEFRDSYTALTNDVVIPGAQQRQISAVASVPAAASVSASPTEAVVLVFVNQTVSVGQDPPTDTASSVRVTLDKVDNRWLISQFDPV</sequence>
<feature type="compositionally biased region" description="Basic and acidic residues" evidence="3">
    <location>
        <begin position="1"/>
        <end position="17"/>
    </location>
</feature>
<feature type="compositionally biased region" description="Basic and acidic residues" evidence="3">
    <location>
        <begin position="69"/>
        <end position="80"/>
    </location>
</feature>
<evidence type="ECO:0000256" key="3">
    <source>
        <dbReference type="SAM" id="MobiDB-lite"/>
    </source>
</evidence>
<reference evidence="5 6" key="1">
    <citation type="submission" date="2020-05" db="EMBL/GenBank/DDBJ databases">
        <title>Draft genome sequence of Mycobacterium hippocampi DL, isolated from European seabass, Dicentrarchus labrax, reared in fish farms.</title>
        <authorList>
            <person name="Stathopoulou P."/>
            <person name="Asimakis E."/>
            <person name="Tzokas K."/>
            <person name="Batargias C."/>
            <person name="Tsiamis G."/>
        </authorList>
    </citation>
    <scope>NUCLEOTIDE SEQUENCE [LARGE SCALE GENOMIC DNA]</scope>
    <source>
        <strain evidence="5 6">DL</strain>
    </source>
</reference>
<dbReference type="AlphaFoldDB" id="A0A850PH79"/>
<comment type="caution">
    <text evidence="5">The sequence shown here is derived from an EMBL/GenBank/DDBJ whole genome shotgun (WGS) entry which is preliminary data.</text>
</comment>
<dbReference type="RefSeq" id="WP_347133214.1">
    <property type="nucleotide sequence ID" value="NZ_JABFYL010000017.1"/>
</dbReference>
<feature type="compositionally biased region" description="Acidic residues" evidence="3">
    <location>
        <begin position="42"/>
        <end position="68"/>
    </location>
</feature>
<accession>A0A850PH79</accession>
<evidence type="ECO:0000256" key="4">
    <source>
        <dbReference type="SAM" id="Phobius"/>
    </source>
</evidence>
<keyword evidence="4" id="KW-0812">Transmembrane</keyword>
<gene>
    <name evidence="5" type="ORF">HLY00_5811</name>
</gene>